<evidence type="ECO:0000313" key="1">
    <source>
        <dbReference type="EMBL" id="GGG13195.1"/>
    </source>
</evidence>
<protein>
    <submittedName>
        <fullName evidence="1">Uncharacterized protein</fullName>
    </submittedName>
</protein>
<accession>A0A917D8T1</accession>
<organism evidence="1 2">
    <name type="scientific">Paenibacillus albidus</name>
    <dbReference type="NCBI Taxonomy" id="2041023"/>
    <lineage>
        <taxon>Bacteria</taxon>
        <taxon>Bacillati</taxon>
        <taxon>Bacillota</taxon>
        <taxon>Bacilli</taxon>
        <taxon>Bacillales</taxon>
        <taxon>Paenibacillaceae</taxon>
        <taxon>Paenibacillus</taxon>
    </lineage>
</organism>
<keyword evidence="2" id="KW-1185">Reference proteome</keyword>
<reference evidence="1" key="2">
    <citation type="submission" date="2020-09" db="EMBL/GenBank/DDBJ databases">
        <authorList>
            <person name="Sun Q."/>
            <person name="Zhou Y."/>
        </authorList>
    </citation>
    <scope>NUCLEOTIDE SEQUENCE</scope>
    <source>
        <strain evidence="1">CGMCC 1.16134</strain>
    </source>
</reference>
<proteinExistence type="predicted"/>
<dbReference type="RefSeq" id="WP_189032430.1">
    <property type="nucleotide sequence ID" value="NZ_BMKR01000061.1"/>
</dbReference>
<dbReference type="EMBL" id="BMKR01000061">
    <property type="protein sequence ID" value="GGG13195.1"/>
    <property type="molecule type" value="Genomic_DNA"/>
</dbReference>
<reference evidence="1" key="1">
    <citation type="journal article" date="2014" name="Int. J. Syst. Evol. Microbiol.">
        <title>Complete genome sequence of Corynebacterium casei LMG S-19264T (=DSM 44701T), isolated from a smear-ripened cheese.</title>
        <authorList>
            <consortium name="US DOE Joint Genome Institute (JGI-PGF)"/>
            <person name="Walter F."/>
            <person name="Albersmeier A."/>
            <person name="Kalinowski J."/>
            <person name="Ruckert C."/>
        </authorList>
    </citation>
    <scope>NUCLEOTIDE SEQUENCE</scope>
    <source>
        <strain evidence="1">CGMCC 1.16134</strain>
    </source>
</reference>
<name>A0A917D8T1_9BACL</name>
<dbReference type="AlphaFoldDB" id="A0A917D8T1"/>
<evidence type="ECO:0000313" key="2">
    <source>
        <dbReference type="Proteomes" id="UP000637643"/>
    </source>
</evidence>
<comment type="caution">
    <text evidence="1">The sequence shown here is derived from an EMBL/GenBank/DDBJ whole genome shotgun (WGS) entry which is preliminary data.</text>
</comment>
<gene>
    <name evidence="1" type="ORF">GCM10010912_67040</name>
</gene>
<sequence>MKGQLSQEQLQAMMDEQLMKRGVSAELMDIARNGERAYAKVLDVVPLGTSGSDRVKLRLTMSITKSNGDVFEVVTEKEVSDAVLPKVQQGNIVRVVYSPQDPSKLVLEMQATDADVKGTFGA</sequence>
<dbReference type="Proteomes" id="UP000637643">
    <property type="component" value="Unassembled WGS sequence"/>
</dbReference>